<evidence type="ECO:0000313" key="2">
    <source>
        <dbReference type="Proteomes" id="UP000821866"/>
    </source>
</evidence>
<name>A0A9J6DKM3_RHIMP</name>
<gene>
    <name evidence="1" type="ORF">HPB51_001405</name>
</gene>
<comment type="caution">
    <text evidence="1">The sequence shown here is derived from an EMBL/GenBank/DDBJ whole genome shotgun (WGS) entry which is preliminary data.</text>
</comment>
<reference evidence="1" key="2">
    <citation type="submission" date="2021-09" db="EMBL/GenBank/DDBJ databases">
        <authorList>
            <person name="Jia N."/>
            <person name="Wang J."/>
            <person name="Shi W."/>
            <person name="Du L."/>
            <person name="Sun Y."/>
            <person name="Zhan W."/>
            <person name="Jiang J."/>
            <person name="Wang Q."/>
            <person name="Zhang B."/>
            <person name="Ji P."/>
            <person name="Sakyi L.B."/>
            <person name="Cui X."/>
            <person name="Yuan T."/>
            <person name="Jiang B."/>
            <person name="Yang W."/>
            <person name="Lam T.T.-Y."/>
            <person name="Chang Q."/>
            <person name="Ding S."/>
            <person name="Wang X."/>
            <person name="Zhu J."/>
            <person name="Ruan X."/>
            <person name="Zhao L."/>
            <person name="Wei J."/>
            <person name="Que T."/>
            <person name="Du C."/>
            <person name="Cheng J."/>
            <person name="Dai P."/>
            <person name="Han X."/>
            <person name="Huang E."/>
            <person name="Gao Y."/>
            <person name="Liu J."/>
            <person name="Shao H."/>
            <person name="Ye R."/>
            <person name="Li L."/>
            <person name="Wei W."/>
            <person name="Wang X."/>
            <person name="Wang C."/>
            <person name="Huo Q."/>
            <person name="Li W."/>
            <person name="Guo W."/>
            <person name="Chen H."/>
            <person name="Chen S."/>
            <person name="Zhou L."/>
            <person name="Zhou L."/>
            <person name="Ni X."/>
            <person name="Tian J."/>
            <person name="Zhou Y."/>
            <person name="Sheng Y."/>
            <person name="Liu T."/>
            <person name="Pan Y."/>
            <person name="Xia L."/>
            <person name="Li J."/>
            <person name="Zhao F."/>
            <person name="Cao W."/>
        </authorList>
    </citation>
    <scope>NUCLEOTIDE SEQUENCE</scope>
    <source>
        <strain evidence="1">Rmic-2018</strain>
        <tissue evidence="1">Larvae</tissue>
    </source>
</reference>
<protein>
    <submittedName>
        <fullName evidence="1">Uncharacterized protein</fullName>
    </submittedName>
</protein>
<dbReference type="EMBL" id="JABSTU010000008">
    <property type="protein sequence ID" value="KAH8022684.1"/>
    <property type="molecule type" value="Genomic_DNA"/>
</dbReference>
<keyword evidence="2" id="KW-1185">Reference proteome</keyword>
<proteinExistence type="predicted"/>
<accession>A0A9J6DKM3</accession>
<dbReference type="Proteomes" id="UP000821866">
    <property type="component" value="Chromosome 6"/>
</dbReference>
<organism evidence="1 2">
    <name type="scientific">Rhipicephalus microplus</name>
    <name type="common">Cattle tick</name>
    <name type="synonym">Boophilus microplus</name>
    <dbReference type="NCBI Taxonomy" id="6941"/>
    <lineage>
        <taxon>Eukaryota</taxon>
        <taxon>Metazoa</taxon>
        <taxon>Ecdysozoa</taxon>
        <taxon>Arthropoda</taxon>
        <taxon>Chelicerata</taxon>
        <taxon>Arachnida</taxon>
        <taxon>Acari</taxon>
        <taxon>Parasitiformes</taxon>
        <taxon>Ixodida</taxon>
        <taxon>Ixodoidea</taxon>
        <taxon>Ixodidae</taxon>
        <taxon>Rhipicephalinae</taxon>
        <taxon>Rhipicephalus</taxon>
        <taxon>Boophilus</taxon>
    </lineage>
</organism>
<evidence type="ECO:0000313" key="1">
    <source>
        <dbReference type="EMBL" id="KAH8022684.1"/>
    </source>
</evidence>
<reference evidence="1" key="1">
    <citation type="journal article" date="2020" name="Cell">
        <title>Large-Scale Comparative Analyses of Tick Genomes Elucidate Their Genetic Diversity and Vector Capacities.</title>
        <authorList>
            <consortium name="Tick Genome and Microbiome Consortium (TIGMIC)"/>
            <person name="Jia N."/>
            <person name="Wang J."/>
            <person name="Shi W."/>
            <person name="Du L."/>
            <person name="Sun Y."/>
            <person name="Zhan W."/>
            <person name="Jiang J.F."/>
            <person name="Wang Q."/>
            <person name="Zhang B."/>
            <person name="Ji P."/>
            <person name="Bell-Sakyi L."/>
            <person name="Cui X.M."/>
            <person name="Yuan T.T."/>
            <person name="Jiang B.G."/>
            <person name="Yang W.F."/>
            <person name="Lam T.T."/>
            <person name="Chang Q.C."/>
            <person name="Ding S.J."/>
            <person name="Wang X.J."/>
            <person name="Zhu J.G."/>
            <person name="Ruan X.D."/>
            <person name="Zhao L."/>
            <person name="Wei J.T."/>
            <person name="Ye R.Z."/>
            <person name="Que T.C."/>
            <person name="Du C.H."/>
            <person name="Zhou Y.H."/>
            <person name="Cheng J.X."/>
            <person name="Dai P.F."/>
            <person name="Guo W.B."/>
            <person name="Han X.H."/>
            <person name="Huang E.J."/>
            <person name="Li L.F."/>
            <person name="Wei W."/>
            <person name="Gao Y.C."/>
            <person name="Liu J.Z."/>
            <person name="Shao H.Z."/>
            <person name="Wang X."/>
            <person name="Wang C.C."/>
            <person name="Yang T.C."/>
            <person name="Huo Q.B."/>
            <person name="Li W."/>
            <person name="Chen H.Y."/>
            <person name="Chen S.E."/>
            <person name="Zhou L.G."/>
            <person name="Ni X.B."/>
            <person name="Tian J.H."/>
            <person name="Sheng Y."/>
            <person name="Liu T."/>
            <person name="Pan Y.S."/>
            <person name="Xia L.Y."/>
            <person name="Li J."/>
            <person name="Zhao F."/>
            <person name="Cao W.C."/>
        </authorList>
    </citation>
    <scope>NUCLEOTIDE SEQUENCE</scope>
    <source>
        <strain evidence="1">Rmic-2018</strain>
    </source>
</reference>
<dbReference type="AlphaFoldDB" id="A0A9J6DKM3"/>
<sequence>MCAEAGRVRRLPNCPNSCSQVVCKPFDASKCTGKKKIRHNAGPCQCCDRCVFQLQDGEVCKNAYLWGYEAPLAECVDGYRCDPDTGKCRRASEINWNPFANY</sequence>